<evidence type="ECO:0000256" key="9">
    <source>
        <dbReference type="SAM" id="Phobius"/>
    </source>
</evidence>
<gene>
    <name evidence="10" type="ORF">Fcan01_22552</name>
</gene>
<reference evidence="10 11" key="1">
    <citation type="submission" date="2015-12" db="EMBL/GenBank/DDBJ databases">
        <title>The genome of Folsomia candida.</title>
        <authorList>
            <person name="Faddeeva A."/>
            <person name="Derks M.F."/>
            <person name="Anvar Y."/>
            <person name="Smit S."/>
            <person name="Van Straalen N."/>
            <person name="Roelofs D."/>
        </authorList>
    </citation>
    <scope>NUCLEOTIDE SEQUENCE [LARGE SCALE GENOMIC DNA]</scope>
    <source>
        <strain evidence="10 11">VU population</strain>
        <tissue evidence="10">Whole body</tissue>
    </source>
</reference>
<dbReference type="Pfam" id="PF06638">
    <property type="entry name" value="Strabismus"/>
    <property type="match status" value="1"/>
</dbReference>
<evidence type="ECO:0000313" key="10">
    <source>
        <dbReference type="EMBL" id="OXA42646.1"/>
    </source>
</evidence>
<feature type="compositionally biased region" description="Low complexity" evidence="8">
    <location>
        <begin position="1"/>
        <end position="34"/>
    </location>
</feature>
<dbReference type="EMBL" id="LNIX01000025">
    <property type="protein sequence ID" value="OXA42646.1"/>
    <property type="molecule type" value="Genomic_DNA"/>
</dbReference>
<evidence type="ECO:0000313" key="11">
    <source>
        <dbReference type="Proteomes" id="UP000198287"/>
    </source>
</evidence>
<evidence type="ECO:0000256" key="6">
    <source>
        <dbReference type="ARBA" id="ARBA00025718"/>
    </source>
</evidence>
<accession>A0A226DEM2</accession>
<organism evidence="10 11">
    <name type="scientific">Folsomia candida</name>
    <name type="common">Springtail</name>
    <dbReference type="NCBI Taxonomy" id="158441"/>
    <lineage>
        <taxon>Eukaryota</taxon>
        <taxon>Metazoa</taxon>
        <taxon>Ecdysozoa</taxon>
        <taxon>Arthropoda</taxon>
        <taxon>Hexapoda</taxon>
        <taxon>Collembola</taxon>
        <taxon>Entomobryomorpha</taxon>
        <taxon>Isotomoidea</taxon>
        <taxon>Isotomidae</taxon>
        <taxon>Proisotominae</taxon>
        <taxon>Folsomia</taxon>
    </lineage>
</organism>
<dbReference type="STRING" id="158441.A0A226DEM2"/>
<proteinExistence type="inferred from homology"/>
<dbReference type="Proteomes" id="UP000198287">
    <property type="component" value="Unassembled WGS sequence"/>
</dbReference>
<comment type="subcellular location">
    <subcellularLocation>
        <location evidence="1">Cell membrane</location>
        <topology evidence="1">Multi-pass membrane protein</topology>
    </subcellularLocation>
</comment>
<evidence type="ECO:0000256" key="8">
    <source>
        <dbReference type="SAM" id="MobiDB-lite"/>
    </source>
</evidence>
<evidence type="ECO:0000256" key="7">
    <source>
        <dbReference type="PIRNR" id="PIRNR007991"/>
    </source>
</evidence>
<keyword evidence="4 9" id="KW-1133">Transmembrane helix</keyword>
<feature type="compositionally biased region" description="Basic residues" evidence="8">
    <location>
        <begin position="49"/>
        <end position="70"/>
    </location>
</feature>
<evidence type="ECO:0000256" key="2">
    <source>
        <dbReference type="ARBA" id="ARBA00022475"/>
    </source>
</evidence>
<dbReference type="GO" id="GO:0005886">
    <property type="term" value="C:plasma membrane"/>
    <property type="evidence" value="ECO:0007669"/>
    <property type="project" value="UniProtKB-SubCell"/>
</dbReference>
<keyword evidence="11" id="KW-1185">Reference proteome</keyword>
<dbReference type="OrthoDB" id="8887313at2759"/>
<comment type="similarity">
    <text evidence="6 7">Belongs to the Vang family.</text>
</comment>
<dbReference type="OMA" id="MWHREND"/>
<evidence type="ECO:0000256" key="1">
    <source>
        <dbReference type="ARBA" id="ARBA00004651"/>
    </source>
</evidence>
<feature type="transmembrane region" description="Helical" evidence="9">
    <location>
        <begin position="169"/>
        <end position="193"/>
    </location>
</feature>
<feature type="transmembrane region" description="Helical" evidence="9">
    <location>
        <begin position="279"/>
        <end position="303"/>
    </location>
</feature>
<keyword evidence="5 7" id="KW-0472">Membrane</keyword>
<comment type="caution">
    <text evidence="10">The sequence shown here is derived from an EMBL/GenBank/DDBJ whole genome shotgun (WGS) entry which is preliminary data.</text>
</comment>
<keyword evidence="3 9" id="KW-0812">Transmembrane</keyword>
<keyword evidence="2 7" id="KW-1003">Cell membrane</keyword>
<name>A0A226DEM2_FOLCA</name>
<sequence>MHTATNAATTNNMDTESLKSGFSELSSRSRGGRLTLNPNGSVVSLPGNRPHHLRPQHHRSHNNHSRSGRNSRREEPLLETPESCHGSDGLMDSPEANRPPHEVIEVQILPQEDEWRDTATAVTGNTSDRSNSPVGNGGNHSSVKWATIVTDDNSGNDDLSWCQRYLGSVMGAGVVVMAVASPILMVVGHRIGWPPASSSRGTALSRECGPECHALLLTLAVKLIALFGAVWAIFWKGSPATMPRIFFFRAIALLLAFLAAFSFWLFYWVRAEEEGDLSIVGATAFAGGLADALLAIHYLGVLLTEVRHLSPQFQITVLRSPDGVSASWVVGSLSIQRAAVWVLQRYYAEFPAYNPHLERLPLLRKRHPSSAISSAPSFKFYDFDSSTFAPTSGSRLSRRAASHNERFYEEHEYDRRVRKRRARLVAATEEAFTHIRRLQDEQGPAVPLDAGEAAAAVFPSLARPLQKYLRVTRQQPWHTADSVLTHLATCLRLGLAPRSFLDRYLSYQPVLQGSREGSVSSWALVSDHSVSRSLGRDSQFLLKSGDVSLLVSATPLPHFNLMEQVVDPKSNKFTLRLSSETSV</sequence>
<protein>
    <recommendedName>
        <fullName evidence="7">Vang-like protein</fullName>
    </recommendedName>
</protein>
<evidence type="ECO:0000256" key="4">
    <source>
        <dbReference type="ARBA" id="ARBA00022989"/>
    </source>
</evidence>
<evidence type="ECO:0000256" key="5">
    <source>
        <dbReference type="ARBA" id="ARBA00023136"/>
    </source>
</evidence>
<feature type="region of interest" description="Disordered" evidence="8">
    <location>
        <begin position="1"/>
        <end position="97"/>
    </location>
</feature>
<dbReference type="InterPro" id="IPR009539">
    <property type="entry name" value="VANGL"/>
</dbReference>
<dbReference type="AlphaFoldDB" id="A0A226DEM2"/>
<feature type="transmembrane region" description="Helical" evidence="9">
    <location>
        <begin position="246"/>
        <end position="267"/>
    </location>
</feature>
<dbReference type="PANTHER" id="PTHR20886">
    <property type="entry name" value="VANG-LIKE PROTEIN"/>
    <property type="match status" value="1"/>
</dbReference>
<dbReference type="PIRSF" id="PIRSF007991">
    <property type="entry name" value="Strabismus"/>
    <property type="match status" value="1"/>
</dbReference>
<feature type="transmembrane region" description="Helical" evidence="9">
    <location>
        <begin position="213"/>
        <end position="234"/>
    </location>
</feature>
<evidence type="ECO:0000256" key="3">
    <source>
        <dbReference type="ARBA" id="ARBA00022692"/>
    </source>
</evidence>